<feature type="compositionally biased region" description="Low complexity" evidence="2">
    <location>
        <begin position="110"/>
        <end position="126"/>
    </location>
</feature>
<feature type="compositionally biased region" description="Polar residues" evidence="2">
    <location>
        <begin position="256"/>
        <end position="266"/>
    </location>
</feature>
<feature type="compositionally biased region" description="Gly residues" evidence="2">
    <location>
        <begin position="196"/>
        <end position="228"/>
    </location>
</feature>
<sequence length="570" mass="61120">MARNYHMLSILLCFCVATTTFAVPQSHSNVNSPESNGVSSEQITNGDDIRQNKTGTRVTGARGKRGASFSNSPSVESIDVSSQQIGQAGHVGTQGGYGGRVGQNGSNFPGSGRQNQTRGNGQQQFGARNGFGQRGKRQTNWSNSLSKSPSVESNGVSSEQVIGNGQGGIGRQNRTRSGSGGRGWNFGQNGSNFPGFGQGAGATRGRNGNGQNNGFGTGGFRSGFGGRGFENQGRQNQRQGNGQQLGTGRGLGQTGSNLESANGQTDQQNQQFGRQNGFGGRYKRSVNQGDIQELRNLTQANAQALRTLLSALDTAQEIEVLRIVTNHSLSRDQLEAATDQWAAQQNETVQQAYQQYKRTLEQLLAEMDEIHNEVAANLTAPARAVDQQLMAILSNSSLNHSQQCQRISRILANTTQEIKRELKRTFGPLPCQHNHHGRFGGRRGRWSNSDEFGGRGRGGATGGRGSPFGNNQGPFGQQPFQNRRNGFFDDSDESRSSVRNGQFGNNGQFGGRGGRGGNNPQPWSFGTQGGQFRQQGGGQFGRGQSPFGNNRGFGSPFGGDQQQRQGFGRF</sequence>
<feature type="compositionally biased region" description="Gly residues" evidence="2">
    <location>
        <begin position="92"/>
        <end position="102"/>
    </location>
</feature>
<feature type="compositionally biased region" description="Gly residues" evidence="2">
    <location>
        <begin position="507"/>
        <end position="517"/>
    </location>
</feature>
<keyword evidence="1" id="KW-0175">Coiled coil</keyword>
<feature type="compositionally biased region" description="Low complexity" evidence="2">
    <location>
        <begin position="558"/>
        <end position="570"/>
    </location>
</feature>
<dbReference type="Proteomes" id="UP001201812">
    <property type="component" value="Unassembled WGS sequence"/>
</dbReference>
<feature type="compositionally biased region" description="Gly residues" evidence="2">
    <location>
        <begin position="243"/>
        <end position="253"/>
    </location>
</feature>
<feature type="compositionally biased region" description="Gly residues" evidence="2">
    <location>
        <begin position="455"/>
        <end position="466"/>
    </location>
</feature>
<gene>
    <name evidence="5" type="ORF">DdX_05098</name>
</gene>
<evidence type="ECO:0000256" key="2">
    <source>
        <dbReference type="SAM" id="MobiDB-lite"/>
    </source>
</evidence>
<protein>
    <recommendedName>
        <fullName evidence="4">SXP/RAL-2 family protein Ani s 5-like cation-binding domain-containing protein</fullName>
    </recommendedName>
</protein>
<comment type="caution">
    <text evidence="5">The sequence shown here is derived from an EMBL/GenBank/DDBJ whole genome shotgun (WGS) entry which is preliminary data.</text>
</comment>
<keyword evidence="3" id="KW-0732">Signal</keyword>
<dbReference type="AlphaFoldDB" id="A0AAD4R446"/>
<feature type="compositionally biased region" description="Basic residues" evidence="2">
    <location>
        <begin position="433"/>
        <end position="445"/>
    </location>
</feature>
<feature type="chain" id="PRO_5041946974" description="SXP/RAL-2 family protein Ani s 5-like cation-binding domain-containing protein" evidence="3">
    <location>
        <begin position="23"/>
        <end position="570"/>
    </location>
</feature>
<keyword evidence="6" id="KW-1185">Reference proteome</keyword>
<feature type="compositionally biased region" description="Polar residues" evidence="2">
    <location>
        <begin position="468"/>
        <end position="484"/>
    </location>
</feature>
<feature type="compositionally biased region" description="Low complexity" evidence="2">
    <location>
        <begin position="229"/>
        <end position="242"/>
    </location>
</feature>
<feature type="domain" description="SXP/RAL-2 family protein Ani s 5-like cation-binding" evidence="4">
    <location>
        <begin position="319"/>
        <end position="418"/>
    </location>
</feature>
<evidence type="ECO:0000256" key="1">
    <source>
        <dbReference type="SAM" id="Coils"/>
    </source>
</evidence>
<evidence type="ECO:0000313" key="5">
    <source>
        <dbReference type="EMBL" id="KAI1720850.1"/>
    </source>
</evidence>
<dbReference type="EMBL" id="JAKKPZ010000005">
    <property type="protein sequence ID" value="KAI1720850.1"/>
    <property type="molecule type" value="Genomic_DNA"/>
</dbReference>
<dbReference type="Pfam" id="PF02520">
    <property type="entry name" value="ANIS5_cation-bd"/>
    <property type="match status" value="1"/>
</dbReference>
<feature type="signal peptide" evidence="3">
    <location>
        <begin position="1"/>
        <end position="22"/>
    </location>
</feature>
<feature type="compositionally biased region" description="Polar residues" evidence="2">
    <location>
        <begin position="26"/>
        <end position="45"/>
    </location>
</feature>
<feature type="region of interest" description="Disordered" evidence="2">
    <location>
        <begin position="427"/>
        <end position="570"/>
    </location>
</feature>
<name>A0AAD4R446_9BILA</name>
<feature type="coiled-coil region" evidence="1">
    <location>
        <begin position="342"/>
        <end position="373"/>
    </location>
</feature>
<accession>A0AAD4R446</accession>
<evidence type="ECO:0000259" key="4">
    <source>
        <dbReference type="Pfam" id="PF02520"/>
    </source>
</evidence>
<feature type="region of interest" description="Disordered" evidence="2">
    <location>
        <begin position="26"/>
        <end position="280"/>
    </location>
</feature>
<dbReference type="InterPro" id="IPR003677">
    <property type="entry name" value="ANIS5_cation-bd"/>
</dbReference>
<feature type="compositionally biased region" description="Polar residues" evidence="2">
    <location>
        <begin position="138"/>
        <end position="161"/>
    </location>
</feature>
<reference evidence="5" key="1">
    <citation type="submission" date="2022-01" db="EMBL/GenBank/DDBJ databases">
        <title>Genome Sequence Resource for Two Populations of Ditylenchus destructor, the Migratory Endoparasitic Phytonematode.</title>
        <authorList>
            <person name="Zhang H."/>
            <person name="Lin R."/>
            <person name="Xie B."/>
        </authorList>
    </citation>
    <scope>NUCLEOTIDE SEQUENCE</scope>
    <source>
        <strain evidence="5">BazhouSP</strain>
    </source>
</reference>
<proteinExistence type="predicted"/>
<feature type="compositionally biased region" description="Polar residues" evidence="2">
    <location>
        <begin position="68"/>
        <end position="85"/>
    </location>
</feature>
<organism evidence="5 6">
    <name type="scientific">Ditylenchus destructor</name>
    <dbReference type="NCBI Taxonomy" id="166010"/>
    <lineage>
        <taxon>Eukaryota</taxon>
        <taxon>Metazoa</taxon>
        <taxon>Ecdysozoa</taxon>
        <taxon>Nematoda</taxon>
        <taxon>Chromadorea</taxon>
        <taxon>Rhabditida</taxon>
        <taxon>Tylenchina</taxon>
        <taxon>Tylenchomorpha</taxon>
        <taxon>Sphaerularioidea</taxon>
        <taxon>Anguinidae</taxon>
        <taxon>Anguininae</taxon>
        <taxon>Ditylenchus</taxon>
    </lineage>
</organism>
<evidence type="ECO:0000313" key="6">
    <source>
        <dbReference type="Proteomes" id="UP001201812"/>
    </source>
</evidence>
<evidence type="ECO:0000256" key="3">
    <source>
        <dbReference type="SAM" id="SignalP"/>
    </source>
</evidence>